<sequence length="252" mass="27052">MNDKKQTVLAEPRLSGQLRFYLSITDGPTPAYWKHDGQRFAGKAEGDKRPGDWLTLCSASTLKLCAGATYQLSLASNQPVSIRPGSGRWCVREVDTHGNVVEAPPLLAPAAYPGAAHPHSSQPAAAGTLGFGGGDSGLSGPPGVGAGGGFPDPQALVWSPADAAEGADAGRTLHRAAWRCCLEPVAAGRRRYLCLQAHVEEFGLVTCPIQIKVYKPRDKNALQTFPLRYIQYDFREDSSYTAVLSAVNYHRY</sequence>
<feature type="region of interest" description="Disordered" evidence="1">
    <location>
        <begin position="113"/>
        <end position="145"/>
    </location>
</feature>
<protein>
    <submittedName>
        <fullName evidence="2">Uncharacterized protein</fullName>
    </submittedName>
</protein>
<dbReference type="Proteomes" id="UP001054857">
    <property type="component" value="Unassembled WGS sequence"/>
</dbReference>
<evidence type="ECO:0000313" key="3">
    <source>
        <dbReference type="Proteomes" id="UP001054857"/>
    </source>
</evidence>
<dbReference type="AlphaFoldDB" id="A0AAD3DHB8"/>
<feature type="compositionally biased region" description="Gly residues" evidence="1">
    <location>
        <begin position="129"/>
        <end position="145"/>
    </location>
</feature>
<dbReference type="EMBL" id="BMAR01000001">
    <property type="protein sequence ID" value="GFR40422.1"/>
    <property type="molecule type" value="Genomic_DNA"/>
</dbReference>
<evidence type="ECO:0000313" key="2">
    <source>
        <dbReference type="EMBL" id="GFR40422.1"/>
    </source>
</evidence>
<gene>
    <name evidence="2" type="ORF">Agub_g996</name>
</gene>
<name>A0AAD3DHB8_9CHLO</name>
<reference evidence="2 3" key="1">
    <citation type="journal article" date="2021" name="Sci. Rep.">
        <title>Genome sequencing of the multicellular alga Astrephomene provides insights into convergent evolution of germ-soma differentiation.</title>
        <authorList>
            <person name="Yamashita S."/>
            <person name="Yamamoto K."/>
            <person name="Matsuzaki R."/>
            <person name="Suzuki S."/>
            <person name="Yamaguchi H."/>
            <person name="Hirooka S."/>
            <person name="Minakuchi Y."/>
            <person name="Miyagishima S."/>
            <person name="Kawachi M."/>
            <person name="Toyoda A."/>
            <person name="Nozaki H."/>
        </authorList>
    </citation>
    <scope>NUCLEOTIDE SEQUENCE [LARGE SCALE GENOMIC DNA]</scope>
    <source>
        <strain evidence="2 3">NIES-4017</strain>
    </source>
</reference>
<accession>A0AAD3DHB8</accession>
<feature type="compositionally biased region" description="Low complexity" evidence="1">
    <location>
        <begin position="113"/>
        <end position="128"/>
    </location>
</feature>
<proteinExistence type="predicted"/>
<organism evidence="2 3">
    <name type="scientific">Astrephomene gubernaculifera</name>
    <dbReference type="NCBI Taxonomy" id="47775"/>
    <lineage>
        <taxon>Eukaryota</taxon>
        <taxon>Viridiplantae</taxon>
        <taxon>Chlorophyta</taxon>
        <taxon>core chlorophytes</taxon>
        <taxon>Chlorophyceae</taxon>
        <taxon>CS clade</taxon>
        <taxon>Chlamydomonadales</taxon>
        <taxon>Astrephomenaceae</taxon>
        <taxon>Astrephomene</taxon>
    </lineage>
</organism>
<keyword evidence="3" id="KW-1185">Reference proteome</keyword>
<evidence type="ECO:0000256" key="1">
    <source>
        <dbReference type="SAM" id="MobiDB-lite"/>
    </source>
</evidence>
<comment type="caution">
    <text evidence="2">The sequence shown here is derived from an EMBL/GenBank/DDBJ whole genome shotgun (WGS) entry which is preliminary data.</text>
</comment>